<feature type="compositionally biased region" description="Polar residues" evidence="1">
    <location>
        <begin position="56"/>
        <end position="83"/>
    </location>
</feature>
<evidence type="ECO:0000256" key="1">
    <source>
        <dbReference type="SAM" id="MobiDB-lite"/>
    </source>
</evidence>
<comment type="caution">
    <text evidence="2">The sequence shown here is derived from an EMBL/GenBank/DDBJ whole genome shotgun (WGS) entry which is preliminary data.</text>
</comment>
<gene>
    <name evidence="2" type="ORF">CSUI_002004</name>
</gene>
<feature type="region of interest" description="Disordered" evidence="1">
    <location>
        <begin position="52"/>
        <end position="94"/>
    </location>
</feature>
<evidence type="ECO:0000313" key="3">
    <source>
        <dbReference type="Proteomes" id="UP000221165"/>
    </source>
</evidence>
<dbReference type="GeneID" id="94425417"/>
<keyword evidence="3" id="KW-1185">Reference proteome</keyword>
<dbReference type="RefSeq" id="XP_067925818.1">
    <property type="nucleotide sequence ID" value="XM_068062206.1"/>
</dbReference>
<dbReference type="VEuPathDB" id="ToxoDB:CSUI_002004"/>
<accession>A0A2C6LAM9</accession>
<feature type="non-terminal residue" evidence="2">
    <location>
        <position position="94"/>
    </location>
</feature>
<proteinExistence type="predicted"/>
<name>A0A2C6LAM9_9APIC</name>
<reference evidence="2 3" key="1">
    <citation type="journal article" date="2017" name="Int. J. Parasitol.">
        <title>The genome of the protozoan parasite Cystoisospora suis and a reverse vaccinology approach to identify vaccine candidates.</title>
        <authorList>
            <person name="Palmieri N."/>
            <person name="Shrestha A."/>
            <person name="Ruttkowski B."/>
            <person name="Beck T."/>
            <person name="Vogl C."/>
            <person name="Tomley F."/>
            <person name="Blake D.P."/>
            <person name="Joachim A."/>
        </authorList>
    </citation>
    <scope>NUCLEOTIDE SEQUENCE [LARGE SCALE GENOMIC DNA]</scope>
    <source>
        <strain evidence="2 3">Wien I</strain>
    </source>
</reference>
<protein>
    <submittedName>
        <fullName evidence="2">Uncharacterized protein</fullName>
    </submittedName>
</protein>
<dbReference type="AlphaFoldDB" id="A0A2C6LAM9"/>
<sequence length="94" mass="10396">MDAFPLTVQPARPEAMRVGSCLEGIQPGRRRTIGVPEAPRQERWGARLEFQDETGALSTAASTRFHSTLESPTPTGTRGNRTQFRMPPLPGYSR</sequence>
<organism evidence="2 3">
    <name type="scientific">Cystoisospora suis</name>
    <dbReference type="NCBI Taxonomy" id="483139"/>
    <lineage>
        <taxon>Eukaryota</taxon>
        <taxon>Sar</taxon>
        <taxon>Alveolata</taxon>
        <taxon>Apicomplexa</taxon>
        <taxon>Conoidasida</taxon>
        <taxon>Coccidia</taxon>
        <taxon>Eucoccidiorida</taxon>
        <taxon>Eimeriorina</taxon>
        <taxon>Sarcocystidae</taxon>
        <taxon>Cystoisospora</taxon>
    </lineage>
</organism>
<dbReference type="Proteomes" id="UP000221165">
    <property type="component" value="Unassembled WGS sequence"/>
</dbReference>
<evidence type="ECO:0000313" key="2">
    <source>
        <dbReference type="EMBL" id="PHJ24144.1"/>
    </source>
</evidence>
<dbReference type="EMBL" id="MIGC01000837">
    <property type="protein sequence ID" value="PHJ24144.1"/>
    <property type="molecule type" value="Genomic_DNA"/>
</dbReference>